<sequence length="22" mass="2612">MFRKHSYICCEHSNATLIVIMD</sequence>
<evidence type="ECO:0000313" key="1">
    <source>
        <dbReference type="EMBL" id="MQL76354.1"/>
    </source>
</evidence>
<proteinExistence type="predicted"/>
<reference evidence="1" key="1">
    <citation type="submission" date="2017-07" db="EMBL/GenBank/DDBJ databases">
        <title>Taro Niue Genome Assembly and Annotation.</title>
        <authorList>
            <person name="Atibalentja N."/>
            <person name="Keating K."/>
            <person name="Fields C.J."/>
        </authorList>
    </citation>
    <scope>NUCLEOTIDE SEQUENCE</scope>
    <source>
        <strain evidence="1">Niue_2</strain>
        <tissue evidence="1">Leaf</tissue>
    </source>
</reference>
<feature type="non-terminal residue" evidence="1">
    <location>
        <position position="22"/>
    </location>
</feature>
<dbReference type="Proteomes" id="UP000652761">
    <property type="component" value="Unassembled WGS sequence"/>
</dbReference>
<name>A0A843U3W2_COLES</name>
<keyword evidence="2" id="KW-1185">Reference proteome</keyword>
<protein>
    <submittedName>
        <fullName evidence="1">Uncharacterized protein</fullName>
    </submittedName>
</protein>
<evidence type="ECO:0000313" key="2">
    <source>
        <dbReference type="Proteomes" id="UP000652761"/>
    </source>
</evidence>
<accession>A0A843U3W2</accession>
<dbReference type="AlphaFoldDB" id="A0A843U3W2"/>
<organism evidence="1 2">
    <name type="scientific">Colocasia esculenta</name>
    <name type="common">Wild taro</name>
    <name type="synonym">Arum esculentum</name>
    <dbReference type="NCBI Taxonomy" id="4460"/>
    <lineage>
        <taxon>Eukaryota</taxon>
        <taxon>Viridiplantae</taxon>
        <taxon>Streptophyta</taxon>
        <taxon>Embryophyta</taxon>
        <taxon>Tracheophyta</taxon>
        <taxon>Spermatophyta</taxon>
        <taxon>Magnoliopsida</taxon>
        <taxon>Liliopsida</taxon>
        <taxon>Araceae</taxon>
        <taxon>Aroideae</taxon>
        <taxon>Colocasieae</taxon>
        <taxon>Colocasia</taxon>
    </lineage>
</organism>
<comment type="caution">
    <text evidence="1">The sequence shown here is derived from an EMBL/GenBank/DDBJ whole genome shotgun (WGS) entry which is preliminary data.</text>
</comment>
<gene>
    <name evidence="1" type="ORF">Taro_008742</name>
</gene>
<dbReference type="EMBL" id="NMUH01000294">
    <property type="protein sequence ID" value="MQL76354.1"/>
    <property type="molecule type" value="Genomic_DNA"/>
</dbReference>